<dbReference type="Proteomes" id="UP001197770">
    <property type="component" value="Unassembled WGS sequence"/>
</dbReference>
<name>A0ABS8GPY3_9FLAO</name>
<sequence length="160" mass="18627">MTILNMWHSVDFRKLVIELSLVGLRKYGFVSLLNALITPLDNLHYKWKTYRSDNLYKLEHTGQVCYLRGALNDRFDPSERRITIDGTGGNSEPTYIYTPGENQTKYLGKLFLRNSLEFADTGADFTVRVPREIMNQSSYEVRALIDFYRLGGMRYLIIEI</sequence>
<proteinExistence type="predicted"/>
<organism evidence="1 2">
    <name type="scientific">Leeuwenhoekiella parthenopeia</name>
    <dbReference type="NCBI Taxonomy" id="2890320"/>
    <lineage>
        <taxon>Bacteria</taxon>
        <taxon>Pseudomonadati</taxon>
        <taxon>Bacteroidota</taxon>
        <taxon>Flavobacteriia</taxon>
        <taxon>Flavobacteriales</taxon>
        <taxon>Flavobacteriaceae</taxon>
        <taxon>Leeuwenhoekiella</taxon>
    </lineage>
</organism>
<gene>
    <name evidence="1" type="ORF">LLW17_01310</name>
</gene>
<keyword evidence="2" id="KW-1185">Reference proteome</keyword>
<comment type="caution">
    <text evidence="1">The sequence shown here is derived from an EMBL/GenBank/DDBJ whole genome shotgun (WGS) entry which is preliminary data.</text>
</comment>
<evidence type="ECO:0000313" key="1">
    <source>
        <dbReference type="EMBL" id="MCC4211342.1"/>
    </source>
</evidence>
<reference evidence="1 2" key="1">
    <citation type="submission" date="2021-11" db="EMBL/GenBank/DDBJ databases">
        <title>Seasonal and diel survey of microbial diversity of the Tyrrhenian coast.</title>
        <authorList>
            <person name="Gattoni G."/>
            <person name="Corral P."/>
        </authorList>
    </citation>
    <scope>NUCLEOTIDE SEQUENCE [LARGE SCALE GENOMIC DNA]</scope>
    <source>
        <strain evidence="1 2">Mr9</strain>
    </source>
</reference>
<protein>
    <submittedName>
        <fullName evidence="1">Uncharacterized protein</fullName>
    </submittedName>
</protein>
<dbReference type="EMBL" id="JAJGMW010000002">
    <property type="protein sequence ID" value="MCC4211342.1"/>
    <property type="molecule type" value="Genomic_DNA"/>
</dbReference>
<evidence type="ECO:0000313" key="2">
    <source>
        <dbReference type="Proteomes" id="UP001197770"/>
    </source>
</evidence>
<accession>A0ABS8GPY3</accession>